<accession>A0A366H8L0</accession>
<reference evidence="3 4" key="1">
    <citation type="submission" date="2018-06" db="EMBL/GenBank/DDBJ databases">
        <title>Genomic Encyclopedia of Type Strains, Phase IV (KMG-IV): sequencing the most valuable type-strain genomes for metagenomic binning, comparative biology and taxonomic classification.</title>
        <authorList>
            <person name="Goeker M."/>
        </authorList>
    </citation>
    <scope>NUCLEOTIDE SEQUENCE [LARGE SCALE GENOMIC DNA]</scope>
    <source>
        <strain evidence="3 4">DSM 25532</strain>
    </source>
</reference>
<dbReference type="AlphaFoldDB" id="A0A366H8L0"/>
<evidence type="ECO:0000256" key="2">
    <source>
        <dbReference type="SAM" id="SignalP"/>
    </source>
</evidence>
<dbReference type="OrthoDB" id="9899702at2"/>
<dbReference type="Proteomes" id="UP000253426">
    <property type="component" value="Unassembled WGS sequence"/>
</dbReference>
<evidence type="ECO:0000256" key="1">
    <source>
        <dbReference type="SAM" id="MobiDB-lite"/>
    </source>
</evidence>
<feature type="signal peptide" evidence="2">
    <location>
        <begin position="1"/>
        <end position="22"/>
    </location>
</feature>
<evidence type="ECO:0000313" key="4">
    <source>
        <dbReference type="Proteomes" id="UP000253426"/>
    </source>
</evidence>
<name>A0A366H8L0_9BACT</name>
<dbReference type="EMBL" id="QNRR01000013">
    <property type="protein sequence ID" value="RBP37701.1"/>
    <property type="molecule type" value="Genomic_DNA"/>
</dbReference>
<gene>
    <name evidence="3" type="ORF">DES53_11383</name>
</gene>
<dbReference type="PROSITE" id="PS51257">
    <property type="entry name" value="PROKAR_LIPOPROTEIN"/>
    <property type="match status" value="1"/>
</dbReference>
<sequence length="217" mass="23485">MKFHACLAVAFALTLCSCSSLPESTVSIEQYKAWEYGPPLKARQFRITAHLEKENGELTEFGTVTAKAGRVVVVNATREFIYPTEFDLPETLRPEEGQGDGSKSGAFPVTPSTPKAFATRDIGDVLKISAKPKGAFLELQGSLSTTSASLTSRSRAEAVSPISDAKKQCILTDNKVLQPEFKTTESLIYSAGLPTSEHRIALQDGKSTLVVKCEVVR</sequence>
<evidence type="ECO:0008006" key="5">
    <source>
        <dbReference type="Google" id="ProtNLM"/>
    </source>
</evidence>
<feature type="chain" id="PRO_5016602836" description="Lipoprotein" evidence="2">
    <location>
        <begin position="23"/>
        <end position="217"/>
    </location>
</feature>
<dbReference type="RefSeq" id="WP_113961400.1">
    <property type="nucleotide sequence ID" value="NZ_QNRR01000013.1"/>
</dbReference>
<comment type="caution">
    <text evidence="3">The sequence shown here is derived from an EMBL/GenBank/DDBJ whole genome shotgun (WGS) entry which is preliminary data.</text>
</comment>
<protein>
    <recommendedName>
        <fullName evidence="5">Lipoprotein</fullName>
    </recommendedName>
</protein>
<evidence type="ECO:0000313" key="3">
    <source>
        <dbReference type="EMBL" id="RBP37701.1"/>
    </source>
</evidence>
<keyword evidence="4" id="KW-1185">Reference proteome</keyword>
<keyword evidence="2" id="KW-0732">Signal</keyword>
<proteinExistence type="predicted"/>
<organism evidence="3 4">
    <name type="scientific">Roseimicrobium gellanilyticum</name>
    <dbReference type="NCBI Taxonomy" id="748857"/>
    <lineage>
        <taxon>Bacteria</taxon>
        <taxon>Pseudomonadati</taxon>
        <taxon>Verrucomicrobiota</taxon>
        <taxon>Verrucomicrobiia</taxon>
        <taxon>Verrucomicrobiales</taxon>
        <taxon>Verrucomicrobiaceae</taxon>
        <taxon>Roseimicrobium</taxon>
    </lineage>
</organism>
<feature type="region of interest" description="Disordered" evidence="1">
    <location>
        <begin position="90"/>
        <end position="110"/>
    </location>
</feature>